<reference evidence="2" key="1">
    <citation type="submission" date="2019-01" db="EMBL/GenBank/DDBJ databases">
        <title>Cytophagaceae bacterium strain CAR-16.</title>
        <authorList>
            <person name="Chen W.-M."/>
        </authorList>
    </citation>
    <scope>NUCLEOTIDE SEQUENCE [LARGE SCALE GENOMIC DNA]</scope>
    <source>
        <strain evidence="2">CHR27</strain>
    </source>
</reference>
<sequence>MPNSSLHDAIDRLDRAVASAETALAGRDAQTLALAARKDAAVREALEELDGLIAALNGGRNG</sequence>
<proteinExistence type="predicted"/>
<dbReference type="RefSeq" id="WP_129405030.1">
    <property type="nucleotide sequence ID" value="NZ_SBKP01000015.1"/>
</dbReference>
<comment type="caution">
    <text evidence="1">The sequence shown here is derived from an EMBL/GenBank/DDBJ whole genome shotgun (WGS) entry which is preliminary data.</text>
</comment>
<gene>
    <name evidence="1" type="ORF">EQG66_13020</name>
</gene>
<name>A0A4Q1KEX7_9SPHN</name>
<evidence type="ECO:0000313" key="2">
    <source>
        <dbReference type="Proteomes" id="UP000290958"/>
    </source>
</evidence>
<dbReference type="EMBL" id="SBKP01000015">
    <property type="protein sequence ID" value="RXR26489.1"/>
    <property type="molecule type" value="Genomic_DNA"/>
</dbReference>
<evidence type="ECO:0000313" key="1">
    <source>
        <dbReference type="EMBL" id="RXR26489.1"/>
    </source>
</evidence>
<accession>A0A4Q1KEX7</accession>
<organism evidence="1 2">
    <name type="scientific">Sphingobium fluviale</name>
    <dbReference type="NCBI Taxonomy" id="2506423"/>
    <lineage>
        <taxon>Bacteria</taxon>
        <taxon>Pseudomonadati</taxon>
        <taxon>Pseudomonadota</taxon>
        <taxon>Alphaproteobacteria</taxon>
        <taxon>Sphingomonadales</taxon>
        <taxon>Sphingomonadaceae</taxon>
        <taxon>Sphingobium</taxon>
    </lineage>
</organism>
<protein>
    <submittedName>
        <fullName evidence="1">Uncharacterized protein</fullName>
    </submittedName>
</protein>
<dbReference type="AlphaFoldDB" id="A0A4Q1KEX7"/>
<keyword evidence="2" id="KW-1185">Reference proteome</keyword>
<dbReference type="Proteomes" id="UP000290958">
    <property type="component" value="Unassembled WGS sequence"/>
</dbReference>